<organism evidence="2 3">
    <name type="scientific">Plectonema cf. radiosum LEGE 06105</name>
    <dbReference type="NCBI Taxonomy" id="945769"/>
    <lineage>
        <taxon>Bacteria</taxon>
        <taxon>Bacillati</taxon>
        <taxon>Cyanobacteriota</taxon>
        <taxon>Cyanophyceae</taxon>
        <taxon>Oscillatoriophycideae</taxon>
        <taxon>Oscillatoriales</taxon>
        <taxon>Microcoleaceae</taxon>
        <taxon>Plectonema</taxon>
    </lineage>
</organism>
<keyword evidence="3" id="KW-1185">Reference proteome</keyword>
<name>A0A8J7F7V8_9CYAN</name>
<comment type="caution">
    <text evidence="2">The sequence shown here is derived from an EMBL/GenBank/DDBJ whole genome shotgun (WGS) entry which is preliminary data.</text>
</comment>
<dbReference type="EMBL" id="JADEWL010000039">
    <property type="protein sequence ID" value="MBE9213684.1"/>
    <property type="molecule type" value="Genomic_DNA"/>
</dbReference>
<reference evidence="2" key="1">
    <citation type="submission" date="2020-10" db="EMBL/GenBank/DDBJ databases">
        <authorList>
            <person name="Castelo-Branco R."/>
            <person name="Eusebio N."/>
            <person name="Adriana R."/>
            <person name="Vieira A."/>
            <person name="Brugerolle De Fraissinette N."/>
            <person name="Rezende De Castro R."/>
            <person name="Schneider M.P."/>
            <person name="Vasconcelos V."/>
            <person name="Leao P.N."/>
        </authorList>
    </citation>
    <scope>NUCLEOTIDE SEQUENCE</scope>
    <source>
        <strain evidence="2">LEGE 06105</strain>
    </source>
</reference>
<sequence>MEYEVAKQRVHKFINDRFDSDDELIIEDEGIIETDFGWVFPYDSKKFLESGELIYASVGNAPIIFDNRDESIHITGTAHDVDYYINQHQEYYNPQS</sequence>
<accession>A0A8J7F7V8</accession>
<feature type="domain" description="Immunity protein 35" evidence="1">
    <location>
        <begin position="6"/>
        <end position="73"/>
    </location>
</feature>
<dbReference type="AlphaFoldDB" id="A0A8J7F7V8"/>
<dbReference type="Proteomes" id="UP000620559">
    <property type="component" value="Unassembled WGS sequence"/>
</dbReference>
<evidence type="ECO:0000313" key="3">
    <source>
        <dbReference type="Proteomes" id="UP000620559"/>
    </source>
</evidence>
<evidence type="ECO:0000313" key="2">
    <source>
        <dbReference type="EMBL" id="MBE9213684.1"/>
    </source>
</evidence>
<protein>
    <recommendedName>
        <fullName evidence="1">Immunity protein 35 domain-containing protein</fullName>
    </recommendedName>
</protein>
<proteinExistence type="predicted"/>
<dbReference type="RefSeq" id="WP_193920823.1">
    <property type="nucleotide sequence ID" value="NZ_JADEWL010000039.1"/>
</dbReference>
<dbReference type="InterPro" id="IPR029082">
    <property type="entry name" value="Imm35"/>
</dbReference>
<dbReference type="Pfam" id="PF15567">
    <property type="entry name" value="Imm35"/>
    <property type="match status" value="1"/>
</dbReference>
<evidence type="ECO:0000259" key="1">
    <source>
        <dbReference type="Pfam" id="PF15567"/>
    </source>
</evidence>
<gene>
    <name evidence="2" type="ORF">IQ247_13585</name>
</gene>